<dbReference type="Gene3D" id="3.40.630.30">
    <property type="match status" value="1"/>
</dbReference>
<organism evidence="4 5">
    <name type="scientific">Listeria immobilis</name>
    <dbReference type="NCBI Taxonomy" id="2713502"/>
    <lineage>
        <taxon>Bacteria</taxon>
        <taxon>Bacillati</taxon>
        <taxon>Bacillota</taxon>
        <taxon>Bacilli</taxon>
        <taxon>Bacillales</taxon>
        <taxon>Listeriaceae</taxon>
        <taxon>Listeria</taxon>
    </lineage>
</organism>
<dbReference type="AlphaFoldDB" id="A0A7X0X7T6"/>
<gene>
    <name evidence="4" type="ORF">HCJ38_08750</name>
</gene>
<dbReference type="InterPro" id="IPR050680">
    <property type="entry name" value="YpeA/RimI_acetyltransf"/>
</dbReference>
<evidence type="ECO:0000256" key="1">
    <source>
        <dbReference type="ARBA" id="ARBA00022679"/>
    </source>
</evidence>
<dbReference type="RefSeq" id="WP_185381091.1">
    <property type="nucleotide sequence ID" value="NZ_JAASTW010000009.1"/>
</dbReference>
<evidence type="ECO:0000313" key="5">
    <source>
        <dbReference type="Proteomes" id="UP000561617"/>
    </source>
</evidence>
<dbReference type="PANTHER" id="PTHR43420:SF31">
    <property type="entry name" value="ACETYLTRANSFERASE"/>
    <property type="match status" value="1"/>
</dbReference>
<dbReference type="PROSITE" id="PS51186">
    <property type="entry name" value="GNAT"/>
    <property type="match status" value="1"/>
</dbReference>
<dbReference type="Pfam" id="PF13527">
    <property type="entry name" value="Acetyltransf_9"/>
    <property type="match status" value="1"/>
</dbReference>
<proteinExistence type="predicted"/>
<keyword evidence="2" id="KW-0012">Acyltransferase</keyword>
<keyword evidence="1 4" id="KW-0808">Transferase</keyword>
<dbReference type="GO" id="GO:0016747">
    <property type="term" value="F:acyltransferase activity, transferring groups other than amino-acyl groups"/>
    <property type="evidence" value="ECO:0007669"/>
    <property type="project" value="InterPro"/>
</dbReference>
<dbReference type="SUPFAM" id="SSF55729">
    <property type="entry name" value="Acyl-CoA N-acyltransferases (Nat)"/>
    <property type="match status" value="1"/>
</dbReference>
<dbReference type="Proteomes" id="UP000561617">
    <property type="component" value="Unassembled WGS sequence"/>
</dbReference>
<dbReference type="EMBL" id="JAASTW010000009">
    <property type="protein sequence ID" value="MBC1489097.1"/>
    <property type="molecule type" value="Genomic_DNA"/>
</dbReference>
<dbReference type="CDD" id="cd04301">
    <property type="entry name" value="NAT_SF"/>
    <property type="match status" value="1"/>
</dbReference>
<comment type="caution">
    <text evidence="4">The sequence shown here is derived from an EMBL/GenBank/DDBJ whole genome shotgun (WGS) entry which is preliminary data.</text>
</comment>
<reference evidence="4 5" key="1">
    <citation type="submission" date="2020-03" db="EMBL/GenBank/DDBJ databases">
        <title>Soil Listeria distribution.</title>
        <authorList>
            <person name="Liao J."/>
            <person name="Wiedmann M."/>
        </authorList>
    </citation>
    <scope>NUCLEOTIDE SEQUENCE [LARGE SCALE GENOMIC DNA]</scope>
    <source>
        <strain evidence="4 5">FSL L7-1554</strain>
    </source>
</reference>
<accession>A0A7X0X7T6</accession>
<protein>
    <submittedName>
        <fullName evidence="4">GNAT family N-acetyltransferase</fullName>
    </submittedName>
</protein>
<sequence>MDYQLISDYKDNDKYRASFNRLAESTFDINLEEWYQQGFWNDKYMCYSYLHNESIIANVSINKMELKYQGKEYQAIQIGTVMTHPNYRNQGLATKLINQVISKYEDQYDFFYLFANDSVLDFYPKFGFERVDESSFTIDATSLKKQFSKVKKLNPKNKMDFQLINRIVSNRMPLSTVLDVKNNEDLLMFYLLIALKDATYYVEELDAIVLFEQEETDLYVLDIISTKKLDVVDVLRYLVTKEIETIHLSFTPEKDKLIDAAYIIETEDMLFMRPNVFVENPYFIFPSTSHA</sequence>
<name>A0A7X0X7T6_9LIST</name>
<evidence type="ECO:0000313" key="4">
    <source>
        <dbReference type="EMBL" id="MBC1489097.1"/>
    </source>
</evidence>
<dbReference type="InterPro" id="IPR000182">
    <property type="entry name" value="GNAT_dom"/>
</dbReference>
<feature type="domain" description="N-acetyltransferase" evidence="3">
    <location>
        <begin position="1"/>
        <end position="148"/>
    </location>
</feature>
<dbReference type="PANTHER" id="PTHR43420">
    <property type="entry name" value="ACETYLTRANSFERASE"/>
    <property type="match status" value="1"/>
</dbReference>
<evidence type="ECO:0000256" key="2">
    <source>
        <dbReference type="ARBA" id="ARBA00023315"/>
    </source>
</evidence>
<evidence type="ECO:0000259" key="3">
    <source>
        <dbReference type="PROSITE" id="PS51186"/>
    </source>
</evidence>
<dbReference type="InterPro" id="IPR016181">
    <property type="entry name" value="Acyl_CoA_acyltransferase"/>
</dbReference>